<proteinExistence type="predicted"/>
<dbReference type="RefSeq" id="WP_153472402.1">
    <property type="nucleotide sequence ID" value="NZ_QYAZ01000002.1"/>
</dbReference>
<evidence type="ECO:0008006" key="3">
    <source>
        <dbReference type="Google" id="ProtNLM"/>
    </source>
</evidence>
<protein>
    <recommendedName>
        <fullName evidence="3">Bacteriophage protein</fullName>
    </recommendedName>
</protein>
<keyword evidence="2" id="KW-1185">Reference proteome</keyword>
<accession>A0ABQ6VR75</accession>
<gene>
    <name evidence="1" type="ORF">D3W54_14775</name>
</gene>
<evidence type="ECO:0000313" key="1">
    <source>
        <dbReference type="EMBL" id="KAB8122452.1"/>
    </source>
</evidence>
<evidence type="ECO:0000313" key="2">
    <source>
        <dbReference type="Proteomes" id="UP000427842"/>
    </source>
</evidence>
<organism evidence="1 2">
    <name type="scientific">Komagataeibacter medellinensis</name>
    <dbReference type="NCBI Taxonomy" id="1177712"/>
    <lineage>
        <taxon>Bacteria</taxon>
        <taxon>Pseudomonadati</taxon>
        <taxon>Pseudomonadota</taxon>
        <taxon>Alphaproteobacteria</taxon>
        <taxon>Acetobacterales</taxon>
        <taxon>Acetobacteraceae</taxon>
        <taxon>Komagataeibacter</taxon>
    </lineage>
</organism>
<dbReference type="Proteomes" id="UP000427842">
    <property type="component" value="Unassembled WGS sequence"/>
</dbReference>
<dbReference type="EMBL" id="QYAZ01000002">
    <property type="protein sequence ID" value="KAB8122452.1"/>
    <property type="molecule type" value="Genomic_DNA"/>
</dbReference>
<reference evidence="1 2" key="1">
    <citation type="submission" date="2018-09" db="EMBL/GenBank/DDBJ databases">
        <title>Genome sequence and characterization of the bcs clusters for the production of nanocellulose from the low pH resistant strain Komagataeibacter medellinensis ID13488.</title>
        <authorList>
            <person name="Hernandez-Arriaga A.M."/>
            <person name="Del Cerro C."/>
            <person name="Urbina L."/>
            <person name="Eceiza A."/>
            <person name="Retegi A."/>
            <person name="Prieto M.A."/>
        </authorList>
    </citation>
    <scope>NUCLEOTIDE SEQUENCE [LARGE SCALE GENOMIC DNA]</scope>
    <source>
        <strain evidence="1 2">ID13488</strain>
    </source>
</reference>
<name>A0ABQ6VR75_9PROT</name>
<sequence>MSGPANYQVPFPQGPILINGQMTLEWQRFFLWLWNRTGGALGVDMAFEVEMIDEAQIVSATAQVAAAGAQVTANEALGLAFSAMLRTEIAAAKAQTALSRIEDMLKIELLTSAAQRAEAGRSREEGATEAAIRTAGNISVPMGIWP</sequence>
<comment type="caution">
    <text evidence="1">The sequence shown here is derived from an EMBL/GenBank/DDBJ whole genome shotgun (WGS) entry which is preliminary data.</text>
</comment>